<dbReference type="GO" id="GO:0006633">
    <property type="term" value="P:fatty acid biosynthetic process"/>
    <property type="evidence" value="ECO:0007669"/>
    <property type="project" value="InterPro"/>
</dbReference>
<organism evidence="4 5">
    <name type="scientific">Chlorobium phaeobacteroides (strain DSM 266 / SMG 266 / 2430)</name>
    <dbReference type="NCBI Taxonomy" id="290317"/>
    <lineage>
        <taxon>Bacteria</taxon>
        <taxon>Pseudomonadati</taxon>
        <taxon>Chlorobiota</taxon>
        <taxon>Chlorobiia</taxon>
        <taxon>Chlorobiales</taxon>
        <taxon>Chlorobiaceae</taxon>
        <taxon>Chlorobium/Pelodictyon group</taxon>
        <taxon>Chlorobium</taxon>
    </lineage>
</organism>
<dbReference type="EMBL" id="CP000492">
    <property type="protein sequence ID" value="ABL65945.1"/>
    <property type="molecule type" value="Genomic_DNA"/>
</dbReference>
<evidence type="ECO:0000256" key="1">
    <source>
        <dbReference type="ARBA" id="ARBA00005953"/>
    </source>
</evidence>
<dbReference type="InterPro" id="IPR002864">
    <property type="entry name" value="Acyl-ACP_thioesterase_NHD"/>
</dbReference>
<reference evidence="4 5" key="1">
    <citation type="submission" date="2006-12" db="EMBL/GenBank/DDBJ databases">
        <title>Complete sequence of Chlorobium phaeobacteroides DSM 266.</title>
        <authorList>
            <consortium name="US DOE Joint Genome Institute"/>
            <person name="Copeland A."/>
            <person name="Lucas S."/>
            <person name="Lapidus A."/>
            <person name="Barry K."/>
            <person name="Detter J.C."/>
            <person name="Glavina del Rio T."/>
            <person name="Hammon N."/>
            <person name="Israni S."/>
            <person name="Pitluck S."/>
            <person name="Goltsman E."/>
            <person name="Schmutz J."/>
            <person name="Larimer F."/>
            <person name="Land M."/>
            <person name="Hauser L."/>
            <person name="Mikhailova N."/>
            <person name="Li T."/>
            <person name="Overmann J."/>
            <person name="Bryant D.A."/>
            <person name="Richardson P."/>
        </authorList>
    </citation>
    <scope>NUCLEOTIDE SEQUENCE [LARGE SCALE GENOMIC DNA]</scope>
    <source>
        <strain evidence="4 5">DSM 266</strain>
    </source>
</reference>
<dbReference type="eggNOG" id="COG0824">
    <property type="taxonomic scope" value="Bacteria"/>
</dbReference>
<dbReference type="CDD" id="cd00586">
    <property type="entry name" value="4HBT"/>
    <property type="match status" value="1"/>
</dbReference>
<sequence>MKTESERFEIRIEVQSADIDMQNHVNNVVYLQWVQDVATAHWSAIAPQEDQEKLVWVVRRHEIDYKRPALRDDTILARTWIGKASRFAFDRHTEIVRALDGKTLAVARTVWCPVDRNSGRPTEVSHEIRSLFSVIE</sequence>
<accession>A1BHR8</accession>
<evidence type="ECO:0000313" key="4">
    <source>
        <dbReference type="EMBL" id="ABL65945.1"/>
    </source>
</evidence>
<dbReference type="Pfam" id="PF01643">
    <property type="entry name" value="Acyl-ACP_TE"/>
    <property type="match status" value="1"/>
</dbReference>
<dbReference type="AlphaFoldDB" id="A1BHR8"/>
<dbReference type="RefSeq" id="WP_011745751.1">
    <property type="nucleotide sequence ID" value="NC_008639.1"/>
</dbReference>
<dbReference type="Proteomes" id="UP000008701">
    <property type="component" value="Chromosome"/>
</dbReference>
<dbReference type="HOGENOM" id="CLU_101141_4_1_10"/>
<dbReference type="KEGG" id="cph:Cpha266_1929"/>
<feature type="domain" description="Acyl-ACP thioesterase N-terminal hotdog" evidence="3">
    <location>
        <begin position="8"/>
        <end position="131"/>
    </location>
</feature>
<gene>
    <name evidence="4" type="ordered locus">Cpha266_1929</name>
</gene>
<evidence type="ECO:0000259" key="3">
    <source>
        <dbReference type="Pfam" id="PF01643"/>
    </source>
</evidence>
<name>A1BHR8_CHLPD</name>
<dbReference type="InterPro" id="IPR050563">
    <property type="entry name" value="4-hydroxybenzoyl-CoA_TE"/>
</dbReference>
<protein>
    <submittedName>
        <fullName evidence="4">Thioesterase superfamily protein</fullName>
    </submittedName>
</protein>
<evidence type="ECO:0000256" key="2">
    <source>
        <dbReference type="ARBA" id="ARBA00022801"/>
    </source>
</evidence>
<dbReference type="OrthoDB" id="9801517at2"/>
<dbReference type="PANTHER" id="PTHR31793">
    <property type="entry name" value="4-HYDROXYBENZOYL-COA THIOESTERASE FAMILY MEMBER"/>
    <property type="match status" value="1"/>
</dbReference>
<dbReference type="GO" id="GO:0047617">
    <property type="term" value="F:fatty acyl-CoA hydrolase activity"/>
    <property type="evidence" value="ECO:0007669"/>
    <property type="project" value="TreeGrafter"/>
</dbReference>
<dbReference type="PANTHER" id="PTHR31793:SF27">
    <property type="entry name" value="NOVEL THIOESTERASE SUPERFAMILY DOMAIN AND SAPOSIN A-TYPE DOMAIN CONTAINING PROTEIN (0610012H03RIK)"/>
    <property type="match status" value="1"/>
</dbReference>
<comment type="similarity">
    <text evidence="1">Belongs to the 4-hydroxybenzoyl-CoA thioesterase family.</text>
</comment>
<dbReference type="SUPFAM" id="SSF54637">
    <property type="entry name" value="Thioesterase/thiol ester dehydrase-isomerase"/>
    <property type="match status" value="1"/>
</dbReference>
<proteinExistence type="inferred from homology"/>
<keyword evidence="5" id="KW-1185">Reference proteome</keyword>
<dbReference type="STRING" id="290317.Cpha266_1929"/>
<dbReference type="InterPro" id="IPR029069">
    <property type="entry name" value="HotDog_dom_sf"/>
</dbReference>
<dbReference type="Gene3D" id="3.10.129.10">
    <property type="entry name" value="Hotdog Thioesterase"/>
    <property type="match status" value="1"/>
</dbReference>
<evidence type="ECO:0000313" key="5">
    <source>
        <dbReference type="Proteomes" id="UP000008701"/>
    </source>
</evidence>
<keyword evidence="2" id="KW-0378">Hydrolase</keyword>